<dbReference type="InterPro" id="IPR016893">
    <property type="entry name" value="UCP028589"/>
</dbReference>
<gene>
    <name evidence="1" type="ORF">B5J93_09585</name>
    <name evidence="2" type="ORF">NCTC11012_00253</name>
</gene>
<evidence type="ECO:0000313" key="4">
    <source>
        <dbReference type="Proteomes" id="UP000254618"/>
    </source>
</evidence>
<dbReference type="AlphaFoldDB" id="A0A378QNK4"/>
<protein>
    <submittedName>
        <fullName evidence="2">Uncharacterized protein</fullName>
    </submittedName>
</protein>
<reference evidence="1 3" key="1">
    <citation type="submission" date="2017-03" db="EMBL/GenBank/DDBJ databases">
        <title>Draft genome sequence of Moraxella equi CCUG 4950T type strain.</title>
        <authorList>
            <person name="Salva-Serra F."/>
            <person name="Engstrom-Jakobsson H."/>
            <person name="Thorell K."/>
            <person name="Jaen-Luchoro D."/>
            <person name="Gonzales-Siles L."/>
            <person name="Karlsson R."/>
            <person name="Yazdan S."/>
            <person name="Boulund F."/>
            <person name="Johnning A."/>
            <person name="Engstrand L."/>
            <person name="Kristiansson E."/>
            <person name="Moore E."/>
        </authorList>
    </citation>
    <scope>NUCLEOTIDE SEQUENCE [LARGE SCALE GENOMIC DNA]</scope>
    <source>
        <strain evidence="1 3">CCUG 4950</strain>
    </source>
</reference>
<sequence length="247" mass="26966">MAYEFLSLQGKANLARLIDGKATALTELGNLTALNIGISTETTKIKESKTGKRQDVLEIEKGKGVTVEMTMNEQTKNDVALAFQAEVTELEGRTVSDTPLATLKVGDKVKLDGFNLSEVSLKDDNSKPLEKGKHYTLDEKFGVLTVLSLDDIAQPVKATFTEGAMKSSVIFSLPANAEYYFLFEGVNSIDNKKMAVELWRFKPSANGNMGFINEELGELQINGSCLADTKKQEDAKLGGLGRIVYLD</sequence>
<dbReference type="Proteomes" id="UP000190777">
    <property type="component" value="Unassembled WGS sequence"/>
</dbReference>
<organism evidence="2 4">
    <name type="scientific">Moraxella equi</name>
    <dbReference type="NCBI Taxonomy" id="60442"/>
    <lineage>
        <taxon>Bacteria</taxon>
        <taxon>Pseudomonadati</taxon>
        <taxon>Pseudomonadota</taxon>
        <taxon>Gammaproteobacteria</taxon>
        <taxon>Moraxellales</taxon>
        <taxon>Moraxellaceae</taxon>
        <taxon>Moraxella</taxon>
    </lineage>
</organism>
<dbReference type="EMBL" id="MXAP01000097">
    <property type="protein sequence ID" value="OPH36300.1"/>
    <property type="molecule type" value="Genomic_DNA"/>
</dbReference>
<dbReference type="EMBL" id="UGQF01000001">
    <property type="protein sequence ID" value="STZ02030.1"/>
    <property type="molecule type" value="Genomic_DNA"/>
</dbReference>
<dbReference type="Proteomes" id="UP000254618">
    <property type="component" value="Unassembled WGS sequence"/>
</dbReference>
<evidence type="ECO:0000313" key="2">
    <source>
        <dbReference type="EMBL" id="STZ02030.1"/>
    </source>
</evidence>
<accession>A0A378QNK4</accession>
<dbReference type="RefSeq" id="WP_079326190.1">
    <property type="nucleotide sequence ID" value="NZ_MXAP01000097.1"/>
</dbReference>
<reference evidence="2 4" key="2">
    <citation type="submission" date="2018-06" db="EMBL/GenBank/DDBJ databases">
        <authorList>
            <consortium name="Pathogen Informatics"/>
            <person name="Doyle S."/>
        </authorList>
    </citation>
    <scope>NUCLEOTIDE SEQUENCE [LARGE SCALE GENOMIC DNA]</scope>
    <source>
        <strain evidence="2 4">NCTC11012</strain>
    </source>
</reference>
<dbReference type="PIRSF" id="PIRSF028589">
    <property type="entry name" value="UCP028589"/>
    <property type="match status" value="1"/>
</dbReference>
<evidence type="ECO:0000313" key="1">
    <source>
        <dbReference type="EMBL" id="OPH36300.1"/>
    </source>
</evidence>
<proteinExistence type="predicted"/>
<evidence type="ECO:0000313" key="3">
    <source>
        <dbReference type="Proteomes" id="UP000190777"/>
    </source>
</evidence>
<name>A0A378QNK4_9GAMM</name>
<keyword evidence="3" id="KW-1185">Reference proteome</keyword>